<accession>A0A8B7PMY5</accession>
<evidence type="ECO:0000256" key="2">
    <source>
        <dbReference type="ARBA" id="ARBA00023015"/>
    </source>
</evidence>
<name>A0A8B7PMY5_HYAAZ</name>
<dbReference type="GO" id="GO:0003700">
    <property type="term" value="F:DNA-binding transcription factor activity"/>
    <property type="evidence" value="ECO:0007669"/>
    <property type="project" value="InterPro"/>
</dbReference>
<proteinExistence type="predicted"/>
<feature type="region of interest" description="Disordered" evidence="5">
    <location>
        <begin position="1"/>
        <end position="55"/>
    </location>
</feature>
<dbReference type="SUPFAM" id="SSF49417">
    <property type="entry name" value="p53-like transcription factors"/>
    <property type="match status" value="1"/>
</dbReference>
<sequence>MADIASFPSFQASASNPPQYQHAQFVPQESQDHKPLQDNQGSQGASRTDTSKGNTIAFIPPLPSNFKFDYTALDENNYCHDLGFRDDAAFQISTPTLLSCAGKPENNIGNQKVNHSVLNNGSFHGNFNFSFSYPESSSKFRFLPGDDDVYDGQIFVRDTEFTEFYIHHNAPENTRVRFILHHSDASKFFDPVLPCKKHLRSEQPDHVMYVPPALNPIYETREGHATVVVVPRNYRGAAPAQQHGLAEYRGDVQIKFLCKNSCHKGAKWSIVGELLGRENEVIGRQKYHLKVSALPTRDSKLKQGGSKKNSEPTKLENNIEIKPEVKSLPLTSEVEGNASLSLNRSISKVDAEALIPSIQTAQANAAKMDFEASCNEFAEVKKSAHSSKIKECSTEIQPNLDFDDLIGFTSNNFSPHNINATQTFLDQFPGIDNYEHKSISEHHQVLDILGQQQNLDVQQKVDLWSQAEQLMPDLEHSNKRLLKPDRVDGAAGVQKRQRTDQEAVSASEWGSQQVDLSVDLSCQNVDTSNLNMASMQLGPTFPTNLSMSYCQRQRKGRTFDHVIRASVEKFDKQRRSTAGLE</sequence>
<keyword evidence="3" id="KW-0804">Transcription</keyword>
<protein>
    <submittedName>
        <fullName evidence="8">Uncharacterized protein LOC108682829</fullName>
    </submittedName>
</protein>
<dbReference type="GeneID" id="108682829"/>
<evidence type="ECO:0000256" key="1">
    <source>
        <dbReference type="ARBA" id="ARBA00004123"/>
    </source>
</evidence>
<feature type="compositionally biased region" description="Polar residues" evidence="5">
    <location>
        <begin position="8"/>
        <end position="22"/>
    </location>
</feature>
<dbReference type="InterPro" id="IPR008967">
    <property type="entry name" value="p53-like_TF_DNA-bd_sf"/>
</dbReference>
<dbReference type="InterPro" id="IPR012346">
    <property type="entry name" value="p53/RUNT-type_TF_DNA-bd_sf"/>
</dbReference>
<feature type="region of interest" description="Disordered" evidence="5">
    <location>
        <begin position="484"/>
        <end position="508"/>
    </location>
</feature>
<keyword evidence="7" id="KW-1185">Reference proteome</keyword>
<dbReference type="GO" id="GO:0006357">
    <property type="term" value="P:regulation of transcription by RNA polymerase II"/>
    <property type="evidence" value="ECO:0007669"/>
    <property type="project" value="UniProtKB-ARBA"/>
</dbReference>
<dbReference type="KEGG" id="hazt:108682829"/>
<evidence type="ECO:0000313" key="7">
    <source>
        <dbReference type="Proteomes" id="UP000694843"/>
    </source>
</evidence>
<dbReference type="GO" id="GO:0000976">
    <property type="term" value="F:transcription cis-regulatory region binding"/>
    <property type="evidence" value="ECO:0007669"/>
    <property type="project" value="InterPro"/>
</dbReference>
<dbReference type="OrthoDB" id="5915660at2759"/>
<keyword evidence="4" id="KW-0539">Nucleus</keyword>
<evidence type="ECO:0000259" key="6">
    <source>
        <dbReference type="Pfam" id="PF00870"/>
    </source>
</evidence>
<dbReference type="AlphaFoldDB" id="A0A8B7PMY5"/>
<feature type="region of interest" description="Disordered" evidence="5">
    <location>
        <begin position="294"/>
        <end position="315"/>
    </location>
</feature>
<comment type="subcellular location">
    <subcellularLocation>
        <location evidence="1">Nucleus</location>
    </subcellularLocation>
</comment>
<reference evidence="8" key="1">
    <citation type="submission" date="2025-08" db="UniProtKB">
        <authorList>
            <consortium name="RefSeq"/>
        </authorList>
    </citation>
    <scope>IDENTIFICATION</scope>
    <source>
        <tissue evidence="8">Whole organism</tissue>
    </source>
</reference>
<feature type="domain" description="p53 DNA-binding" evidence="6">
    <location>
        <begin position="155"/>
        <end position="301"/>
    </location>
</feature>
<evidence type="ECO:0000256" key="4">
    <source>
        <dbReference type="ARBA" id="ARBA00023242"/>
    </source>
</evidence>
<dbReference type="Proteomes" id="UP000694843">
    <property type="component" value="Unplaced"/>
</dbReference>
<gene>
    <name evidence="8" type="primary">LOC108682829</name>
</gene>
<keyword evidence="2" id="KW-0805">Transcription regulation</keyword>
<organism evidence="7 8">
    <name type="scientific">Hyalella azteca</name>
    <name type="common">Amphipod</name>
    <dbReference type="NCBI Taxonomy" id="294128"/>
    <lineage>
        <taxon>Eukaryota</taxon>
        <taxon>Metazoa</taxon>
        <taxon>Ecdysozoa</taxon>
        <taxon>Arthropoda</taxon>
        <taxon>Crustacea</taxon>
        <taxon>Multicrustacea</taxon>
        <taxon>Malacostraca</taxon>
        <taxon>Eumalacostraca</taxon>
        <taxon>Peracarida</taxon>
        <taxon>Amphipoda</taxon>
        <taxon>Senticaudata</taxon>
        <taxon>Talitrida</taxon>
        <taxon>Talitroidea</taxon>
        <taxon>Hyalellidae</taxon>
        <taxon>Hyalella</taxon>
    </lineage>
</organism>
<evidence type="ECO:0000256" key="5">
    <source>
        <dbReference type="SAM" id="MobiDB-lite"/>
    </source>
</evidence>
<dbReference type="Pfam" id="PF00870">
    <property type="entry name" value="P53"/>
    <property type="match status" value="1"/>
</dbReference>
<dbReference type="RefSeq" id="XP_018027559.2">
    <property type="nucleotide sequence ID" value="XM_018172070.2"/>
</dbReference>
<dbReference type="InterPro" id="IPR011615">
    <property type="entry name" value="p53_DNA-bd"/>
</dbReference>
<feature type="compositionally biased region" description="Polar residues" evidence="5">
    <location>
        <begin position="37"/>
        <end position="54"/>
    </location>
</feature>
<dbReference type="GO" id="GO:0005634">
    <property type="term" value="C:nucleus"/>
    <property type="evidence" value="ECO:0007669"/>
    <property type="project" value="UniProtKB-SubCell"/>
</dbReference>
<evidence type="ECO:0000313" key="8">
    <source>
        <dbReference type="RefSeq" id="XP_018027559.2"/>
    </source>
</evidence>
<dbReference type="Gene3D" id="2.60.40.720">
    <property type="match status" value="1"/>
</dbReference>
<evidence type="ECO:0000256" key="3">
    <source>
        <dbReference type="ARBA" id="ARBA00023163"/>
    </source>
</evidence>